<dbReference type="FunFam" id="3.30.70.100:FF:000001">
    <property type="entry name" value="ATPase copper transporting beta"/>
    <property type="match status" value="2"/>
</dbReference>
<dbReference type="GO" id="GO:0055070">
    <property type="term" value="P:copper ion homeostasis"/>
    <property type="evidence" value="ECO:0007669"/>
    <property type="project" value="TreeGrafter"/>
</dbReference>
<dbReference type="InterPro" id="IPR027256">
    <property type="entry name" value="P-typ_ATPase_IB"/>
</dbReference>
<feature type="transmembrane region" description="Helical" evidence="15">
    <location>
        <begin position="759"/>
        <end position="783"/>
    </location>
</feature>
<feature type="region of interest" description="Disordered" evidence="16">
    <location>
        <begin position="138"/>
        <end position="159"/>
    </location>
</feature>
<evidence type="ECO:0000256" key="10">
    <source>
        <dbReference type="ARBA" id="ARBA00022967"/>
    </source>
</evidence>
<keyword evidence="13" id="KW-0406">Ion transport</keyword>
<evidence type="ECO:0000256" key="16">
    <source>
        <dbReference type="SAM" id="MobiDB-lite"/>
    </source>
</evidence>
<evidence type="ECO:0000256" key="1">
    <source>
        <dbReference type="ARBA" id="ARBA00004127"/>
    </source>
</evidence>
<dbReference type="Pfam" id="PF00403">
    <property type="entry name" value="HMA"/>
    <property type="match status" value="3"/>
</dbReference>
<sequence length="1168" mass="125732">MHDTKSIVSTEQGVRVTAFLIPNLHCPTCVTTIANSLASLRPAPSTVDSSIVSHIVTVTHDEALSSSAIKEALEDAGFEVFSFAEDGDVTSVANPNLEKHSGHGLKRWSSSNSKDAELLREKHIASCAQCQAERVSTATEATTTESSEEEKADERTSATLLGTKQVNSQEPEVLPPDLFETSFAIEGMTCSSCVRTISDAIHQYGWVRSVDVNLLSNSASVVFEGKENLPKIIEAIDDAGYGATVQSTRSVNGAISKDMWRATYVIGGMTCSSCVVSITNAVQQLDCVAMVNVNLVSNSAVVTFEGKEHLSLIKEAIVNAGYDATLDDLASSAQIRERDPRRKVSVRVDGMYCVHCPRRIQDALKLEFGDRLDIERLPTTSNPILRMSYVPDTPNFTIRNIMATIAATDTAFVPSIFHPPSLEEKSRQMRTLEMRRLLFRLLLSFVVAIPTFVIGIVLMSLVSSSNNSRRFLEEPIWAGNVSRGEWAMFILATPVYFFAADIFHVRALKEIWVMWRPKSTFPFLRRFYRFGSMNMLISMATTIAYFSSIAELAIAATHSVDNSNASYFDSVVFLTMFLLIGRSLEAYSKAKTGDAVTSLAKLRPIEALLVEADGSSRKVSVDELESGDVVKVLNGGSPPSDGIIIDGSSEFDESSLTGESKLIEKHAGDEVFAGTVNKATPVSVRVSSISGTSMLDQIVKVVREGQAKRAPIERVADVITSYFVPSVVVIGVLTWLIWLSLGVSGSLPAGYRDTQVGGWLLWSLQFSIAVFVIACPCGIGLAAPTALFVGGGLAAQHGLLVKGGGEAFQEASGLNCVVFDKTGTLTKGGEPTVTEYQQLSEDQALGIVKSLEESTSHPIAKALVSFCESKGADQTRLNNIVEVPGKGMKGVLATDSAEVILGNEALMSDFGVDIEPTVHTTLEVWKNQGKSVVMFASKPDPTTGNLAWTLRSIFAVSDPVRPESAFVISKLKERGIDVWMISGDNPATAQAVGRVLGIPESNVIAGVLPDQKAKNIEWLRKQPTSKGHPRTIVAMVGDGINDAPALTEADVGIAVGSGSDVAISSADFVLMSSHLTTVLTLIDLSRTVFRRVYFNFGWALVYNMIALPIAAGVLYPVVSNGSHVRLDPVWASLAMALSSVSVVCSSLLLRSKLPGVGFRVLQSVAEEV</sequence>
<dbReference type="Pfam" id="PF00122">
    <property type="entry name" value="E1-E2_ATPase"/>
    <property type="match status" value="1"/>
</dbReference>
<dbReference type="Gene3D" id="2.70.150.10">
    <property type="entry name" value="Calcium-transporting ATPase, cytoplasmic transduction domain A"/>
    <property type="match status" value="1"/>
</dbReference>
<keyword evidence="5 15" id="KW-0479">Metal-binding</keyword>
<feature type="transmembrane region" description="Helical" evidence="15">
    <location>
        <begin position="566"/>
        <end position="584"/>
    </location>
</feature>
<evidence type="ECO:0000259" key="17">
    <source>
        <dbReference type="PROSITE" id="PS50846"/>
    </source>
</evidence>
<dbReference type="SUPFAM" id="SSF56784">
    <property type="entry name" value="HAD-like"/>
    <property type="match status" value="1"/>
</dbReference>
<dbReference type="Proteomes" id="UP000290900">
    <property type="component" value="Unassembled WGS sequence"/>
</dbReference>
<dbReference type="GO" id="GO:0005524">
    <property type="term" value="F:ATP binding"/>
    <property type="evidence" value="ECO:0007669"/>
    <property type="project" value="UniProtKB-UniRule"/>
</dbReference>
<dbReference type="Gene3D" id="3.40.50.1000">
    <property type="entry name" value="HAD superfamily/HAD-like"/>
    <property type="match status" value="1"/>
</dbReference>
<evidence type="ECO:0000256" key="2">
    <source>
        <dbReference type="ARBA" id="ARBA00006024"/>
    </source>
</evidence>
<feature type="transmembrane region" description="Helical" evidence="15">
    <location>
        <begin position="1092"/>
        <end position="1117"/>
    </location>
</feature>
<evidence type="ECO:0000256" key="4">
    <source>
        <dbReference type="ARBA" id="ARBA00022692"/>
    </source>
</evidence>
<dbReference type="NCBIfam" id="TIGR01494">
    <property type="entry name" value="ATPase_P-type"/>
    <property type="match status" value="1"/>
</dbReference>
<dbReference type="STRING" id="13370.A0A448YS96"/>
<feature type="domain" description="HMA" evidence="17">
    <location>
        <begin position="15"/>
        <end position="81"/>
    </location>
</feature>
<dbReference type="PRINTS" id="PR00119">
    <property type="entry name" value="CATATPASE"/>
</dbReference>
<reference evidence="18 19" key="1">
    <citation type="submission" date="2018-12" db="EMBL/GenBank/DDBJ databases">
        <authorList>
            <person name="Tiukova I."/>
            <person name="Dainat J."/>
        </authorList>
    </citation>
    <scope>NUCLEOTIDE SEQUENCE [LARGE SCALE GENOMIC DNA]</scope>
</reference>
<evidence type="ECO:0000256" key="6">
    <source>
        <dbReference type="ARBA" id="ARBA00022737"/>
    </source>
</evidence>
<evidence type="ECO:0000256" key="7">
    <source>
        <dbReference type="ARBA" id="ARBA00022741"/>
    </source>
</evidence>
<dbReference type="NCBIfam" id="TIGR01525">
    <property type="entry name" value="ATPase-IB_hvy"/>
    <property type="match status" value="1"/>
</dbReference>
<dbReference type="InParanoid" id="A0A448YS96"/>
<protein>
    <submittedName>
        <fullName evidence="18">DEKNAAC104839</fullName>
    </submittedName>
</protein>
<dbReference type="SUPFAM" id="SSF81653">
    <property type="entry name" value="Calcium ATPase, transduction domain A"/>
    <property type="match status" value="1"/>
</dbReference>
<feature type="transmembrane region" description="Helical" evidence="15">
    <location>
        <begin position="1129"/>
        <end position="1149"/>
    </location>
</feature>
<feature type="transmembrane region" description="Helical" evidence="15">
    <location>
        <begin position="437"/>
        <end position="462"/>
    </location>
</feature>
<dbReference type="InterPro" id="IPR059000">
    <property type="entry name" value="ATPase_P-type_domA"/>
</dbReference>
<dbReference type="InterPro" id="IPR036163">
    <property type="entry name" value="HMA_dom_sf"/>
</dbReference>
<feature type="transmembrane region" description="Helical" evidence="15">
    <location>
        <begin position="718"/>
        <end position="739"/>
    </location>
</feature>
<dbReference type="InterPro" id="IPR018303">
    <property type="entry name" value="ATPase_P-typ_P_site"/>
</dbReference>
<name>A0A448YS96_BRENA</name>
<keyword evidence="8 15" id="KW-0067">ATP-binding</keyword>
<dbReference type="Gene3D" id="3.30.70.100">
    <property type="match status" value="3"/>
</dbReference>
<feature type="domain" description="HMA" evidence="17">
    <location>
        <begin position="179"/>
        <end position="244"/>
    </location>
</feature>
<dbReference type="InterPro" id="IPR008250">
    <property type="entry name" value="ATPase_P-typ_transduc_dom_A_sf"/>
</dbReference>
<evidence type="ECO:0000256" key="14">
    <source>
        <dbReference type="ARBA" id="ARBA00023136"/>
    </source>
</evidence>
<dbReference type="InterPro" id="IPR023214">
    <property type="entry name" value="HAD_sf"/>
</dbReference>
<gene>
    <name evidence="18" type="ORF">BRENAR_LOCUS4496</name>
</gene>
<dbReference type="PROSITE" id="PS50846">
    <property type="entry name" value="HMA_2"/>
    <property type="match status" value="3"/>
</dbReference>
<keyword evidence="7 15" id="KW-0547">Nucleotide-binding</keyword>
<evidence type="ECO:0000256" key="8">
    <source>
        <dbReference type="ARBA" id="ARBA00022840"/>
    </source>
</evidence>
<dbReference type="InterPro" id="IPR001757">
    <property type="entry name" value="P_typ_ATPase"/>
</dbReference>
<dbReference type="EMBL" id="CAACVR010000056">
    <property type="protein sequence ID" value="VEU23767.1"/>
    <property type="molecule type" value="Genomic_DNA"/>
</dbReference>
<dbReference type="NCBIfam" id="TIGR00003">
    <property type="entry name" value="copper ion binding protein"/>
    <property type="match status" value="2"/>
</dbReference>
<keyword evidence="11 15" id="KW-1133">Transmembrane helix</keyword>
<dbReference type="InterPro" id="IPR023298">
    <property type="entry name" value="ATPase_P-typ_TM_dom_sf"/>
</dbReference>
<keyword evidence="4 15" id="KW-0812">Transmembrane</keyword>
<proteinExistence type="inferred from homology"/>
<dbReference type="AlphaFoldDB" id="A0A448YS96"/>
<dbReference type="FunFam" id="2.70.150.10:FF:000068">
    <property type="entry name" value="Copper resistance-associated P-type ATPase"/>
    <property type="match status" value="1"/>
</dbReference>
<dbReference type="InterPro" id="IPR006122">
    <property type="entry name" value="HMA_Cu_ion-bd"/>
</dbReference>
<evidence type="ECO:0000256" key="13">
    <source>
        <dbReference type="ARBA" id="ARBA00023065"/>
    </source>
</evidence>
<feature type="transmembrane region" description="Helical" evidence="15">
    <location>
        <begin position="486"/>
        <end position="506"/>
    </location>
</feature>
<dbReference type="SFLD" id="SFLDS00003">
    <property type="entry name" value="Haloacid_Dehalogenase"/>
    <property type="match status" value="1"/>
</dbReference>
<dbReference type="CDD" id="cd02094">
    <property type="entry name" value="P-type_ATPase_Cu-like"/>
    <property type="match status" value="1"/>
</dbReference>
<dbReference type="InterPro" id="IPR023299">
    <property type="entry name" value="ATPase_P-typ_cyto_dom_N"/>
</dbReference>
<evidence type="ECO:0000256" key="15">
    <source>
        <dbReference type="RuleBase" id="RU362081"/>
    </source>
</evidence>
<dbReference type="PROSITE" id="PS01047">
    <property type="entry name" value="HMA_1"/>
    <property type="match status" value="3"/>
</dbReference>
<dbReference type="GO" id="GO:0043682">
    <property type="term" value="F:P-type divalent copper transporter activity"/>
    <property type="evidence" value="ECO:0007669"/>
    <property type="project" value="TreeGrafter"/>
</dbReference>
<dbReference type="PANTHER" id="PTHR43520">
    <property type="entry name" value="ATP7, ISOFORM B"/>
    <property type="match status" value="1"/>
</dbReference>
<keyword evidence="12" id="KW-0186">Copper</keyword>
<dbReference type="GO" id="GO:0005507">
    <property type="term" value="F:copper ion binding"/>
    <property type="evidence" value="ECO:0007669"/>
    <property type="project" value="InterPro"/>
</dbReference>
<dbReference type="Gene3D" id="3.40.1110.10">
    <property type="entry name" value="Calcium-transporting ATPase, cytoplasmic domain N"/>
    <property type="match status" value="1"/>
</dbReference>
<keyword evidence="19" id="KW-1185">Reference proteome</keyword>
<keyword evidence="9" id="KW-0460">Magnesium</keyword>
<evidence type="ECO:0000256" key="9">
    <source>
        <dbReference type="ARBA" id="ARBA00022842"/>
    </source>
</evidence>
<dbReference type="SUPFAM" id="SSF55008">
    <property type="entry name" value="HMA, heavy metal-associated domain"/>
    <property type="match status" value="3"/>
</dbReference>
<organism evidence="18 19">
    <name type="scientific">Brettanomyces naardenensis</name>
    <name type="common">Yeast</name>
    <dbReference type="NCBI Taxonomy" id="13370"/>
    <lineage>
        <taxon>Eukaryota</taxon>
        <taxon>Fungi</taxon>
        <taxon>Dikarya</taxon>
        <taxon>Ascomycota</taxon>
        <taxon>Saccharomycotina</taxon>
        <taxon>Pichiomycetes</taxon>
        <taxon>Pichiales</taxon>
        <taxon>Pichiaceae</taxon>
        <taxon>Brettanomyces</taxon>
    </lineage>
</organism>
<dbReference type="InterPro" id="IPR036412">
    <property type="entry name" value="HAD-like_sf"/>
</dbReference>
<accession>A0A448YS96</accession>
<dbReference type="GO" id="GO:0016020">
    <property type="term" value="C:membrane"/>
    <property type="evidence" value="ECO:0007669"/>
    <property type="project" value="UniProtKB-SubCell"/>
</dbReference>
<dbReference type="CDD" id="cd00371">
    <property type="entry name" value="HMA"/>
    <property type="match status" value="3"/>
</dbReference>
<evidence type="ECO:0000256" key="12">
    <source>
        <dbReference type="ARBA" id="ARBA00023008"/>
    </source>
</evidence>
<dbReference type="Pfam" id="PF00702">
    <property type="entry name" value="Hydrolase"/>
    <property type="match status" value="1"/>
</dbReference>
<dbReference type="InterPro" id="IPR006121">
    <property type="entry name" value="HMA_dom"/>
</dbReference>
<keyword evidence="10" id="KW-1278">Translocase</keyword>
<dbReference type="GO" id="GO:0016887">
    <property type="term" value="F:ATP hydrolysis activity"/>
    <property type="evidence" value="ECO:0007669"/>
    <property type="project" value="InterPro"/>
</dbReference>
<comment type="subcellular location">
    <subcellularLocation>
        <location evidence="1">Endomembrane system</location>
        <topology evidence="1">Multi-pass membrane protein</topology>
    </subcellularLocation>
    <subcellularLocation>
        <location evidence="15">Membrane</location>
    </subcellularLocation>
</comment>
<dbReference type="OrthoDB" id="432719at2759"/>
<evidence type="ECO:0000313" key="18">
    <source>
        <dbReference type="EMBL" id="VEU23767.1"/>
    </source>
</evidence>
<keyword evidence="3" id="KW-0813">Transport</keyword>
<evidence type="ECO:0000256" key="3">
    <source>
        <dbReference type="ARBA" id="ARBA00022448"/>
    </source>
</evidence>
<feature type="domain" description="HMA" evidence="17">
    <location>
        <begin position="260"/>
        <end position="325"/>
    </location>
</feature>
<dbReference type="InterPro" id="IPR044492">
    <property type="entry name" value="P_typ_ATPase_HD_dom"/>
</dbReference>
<dbReference type="SFLD" id="SFLDG00002">
    <property type="entry name" value="C1.7:_P-type_atpase_like"/>
    <property type="match status" value="1"/>
</dbReference>
<dbReference type="SFLD" id="SFLDF00027">
    <property type="entry name" value="p-type_atpase"/>
    <property type="match status" value="1"/>
</dbReference>
<dbReference type="PROSITE" id="PS00154">
    <property type="entry name" value="ATPASE_E1_E2"/>
    <property type="match status" value="1"/>
</dbReference>
<evidence type="ECO:0000313" key="19">
    <source>
        <dbReference type="Proteomes" id="UP000290900"/>
    </source>
</evidence>
<keyword evidence="14 15" id="KW-0472">Membrane</keyword>
<dbReference type="SUPFAM" id="SSF81665">
    <property type="entry name" value="Calcium ATPase, transmembrane domain M"/>
    <property type="match status" value="1"/>
</dbReference>
<dbReference type="PANTHER" id="PTHR43520:SF32">
    <property type="entry name" value="COPPER RESISTANCE P-TYPE ATPASE (EUROFUNG)"/>
    <property type="match status" value="1"/>
</dbReference>
<evidence type="ECO:0000256" key="5">
    <source>
        <dbReference type="ARBA" id="ARBA00022723"/>
    </source>
</evidence>
<evidence type="ECO:0000256" key="11">
    <source>
        <dbReference type="ARBA" id="ARBA00022989"/>
    </source>
</evidence>
<feature type="transmembrane region" description="Helical" evidence="15">
    <location>
        <begin position="527"/>
        <end position="546"/>
    </location>
</feature>
<comment type="similarity">
    <text evidence="2 15">Belongs to the cation transport ATPase (P-type) (TC 3.A.3) family. Type IB subfamily.</text>
</comment>
<dbReference type="InterPro" id="IPR017969">
    <property type="entry name" value="Heavy-metal-associated_CS"/>
</dbReference>
<keyword evidence="6" id="KW-0677">Repeat</keyword>